<dbReference type="RefSeq" id="WP_135479446.1">
    <property type="nucleotide sequence ID" value="NZ_SIJK02000030.1"/>
</dbReference>
<evidence type="ECO:0000313" key="2">
    <source>
        <dbReference type="EMBL" id="MBP1467231.1"/>
    </source>
</evidence>
<dbReference type="EMBL" id="SIJK02000030">
    <property type="protein sequence ID" value="MBP1467231.1"/>
    <property type="molecule type" value="Genomic_DNA"/>
</dbReference>
<proteinExistence type="predicted"/>
<evidence type="ECO:0000256" key="1">
    <source>
        <dbReference type="SAM" id="Phobius"/>
    </source>
</evidence>
<evidence type="ECO:0008006" key="4">
    <source>
        <dbReference type="Google" id="ProtNLM"/>
    </source>
</evidence>
<keyword evidence="1" id="KW-0472">Membrane</keyword>
<sequence>MSFQDWMLWILSVTLLSIYIAAVFTVCRLTFQKGYGILGIIGIFFPILWLIGAILPAKPGSRFALQQELAMKRQAEQASR</sequence>
<feature type="transmembrane region" description="Helical" evidence="1">
    <location>
        <begin position="34"/>
        <end position="55"/>
    </location>
</feature>
<keyword evidence="3" id="KW-1185">Reference proteome</keyword>
<name>A0ABS4DCR6_9CHLR</name>
<accession>A0ABS4DCR6</accession>
<keyword evidence="1" id="KW-0812">Transmembrane</keyword>
<dbReference type="Proteomes" id="UP001193081">
    <property type="component" value="Unassembled WGS sequence"/>
</dbReference>
<keyword evidence="1" id="KW-1133">Transmembrane helix</keyword>
<comment type="caution">
    <text evidence="2">The sequence shown here is derived from an EMBL/GenBank/DDBJ whole genome shotgun (WGS) entry which is preliminary data.</text>
</comment>
<organism evidence="2 3">
    <name type="scientific">Candidatus Chloroploca mongolica</name>
    <dbReference type="NCBI Taxonomy" id="2528176"/>
    <lineage>
        <taxon>Bacteria</taxon>
        <taxon>Bacillati</taxon>
        <taxon>Chloroflexota</taxon>
        <taxon>Chloroflexia</taxon>
        <taxon>Chloroflexales</taxon>
        <taxon>Chloroflexineae</taxon>
        <taxon>Oscillochloridaceae</taxon>
        <taxon>Candidatus Chloroploca</taxon>
    </lineage>
</organism>
<protein>
    <recommendedName>
        <fullName evidence="4">Cardiolipin synthase N-terminal domain-containing protein</fullName>
    </recommendedName>
</protein>
<gene>
    <name evidence="2" type="ORF">EYB53_016075</name>
</gene>
<evidence type="ECO:0000313" key="3">
    <source>
        <dbReference type="Proteomes" id="UP001193081"/>
    </source>
</evidence>
<reference evidence="2 3" key="1">
    <citation type="submission" date="2021-03" db="EMBL/GenBank/DDBJ databases">
        <authorList>
            <person name="Grouzdev D.S."/>
        </authorList>
    </citation>
    <scope>NUCLEOTIDE SEQUENCE [LARGE SCALE GENOMIC DNA]</scope>
    <source>
        <strain evidence="2 3">M50-1</strain>
    </source>
</reference>
<feature type="transmembrane region" description="Helical" evidence="1">
    <location>
        <begin position="6"/>
        <end position="27"/>
    </location>
</feature>